<evidence type="ECO:0000313" key="3">
    <source>
        <dbReference type="EMBL" id="KSU83767.1"/>
    </source>
</evidence>
<dbReference type="Pfam" id="PF05036">
    <property type="entry name" value="SPOR"/>
    <property type="match status" value="1"/>
</dbReference>
<evidence type="ECO:0000313" key="4">
    <source>
        <dbReference type="Proteomes" id="UP000054099"/>
    </source>
</evidence>
<dbReference type="Proteomes" id="UP000054099">
    <property type="component" value="Unassembled WGS sequence"/>
</dbReference>
<name>A0A0V8J9A2_9BACL</name>
<dbReference type="GO" id="GO:0042834">
    <property type="term" value="F:peptidoglycan binding"/>
    <property type="evidence" value="ECO:0007669"/>
    <property type="project" value="InterPro"/>
</dbReference>
<dbReference type="EMBL" id="LNQN01000002">
    <property type="protein sequence ID" value="KSU83767.1"/>
    <property type="molecule type" value="Genomic_DNA"/>
</dbReference>
<keyword evidence="1" id="KW-0472">Membrane</keyword>
<feature type="transmembrane region" description="Helical" evidence="1">
    <location>
        <begin position="96"/>
        <end position="118"/>
    </location>
</feature>
<protein>
    <recommendedName>
        <fullName evidence="2">SPOR domain-containing protein</fullName>
    </recommendedName>
</protein>
<feature type="domain" description="SPOR" evidence="2">
    <location>
        <begin position="149"/>
        <end position="223"/>
    </location>
</feature>
<dbReference type="InterPro" id="IPR007730">
    <property type="entry name" value="SPOR-like_dom"/>
</dbReference>
<dbReference type="Gene3D" id="3.30.70.1070">
    <property type="entry name" value="Sporulation related repeat"/>
    <property type="match status" value="1"/>
</dbReference>
<keyword evidence="1" id="KW-1133">Transmembrane helix</keyword>
<organism evidence="3 4">
    <name type="scientific">Fictibacillus enclensis</name>
    <dbReference type="NCBI Taxonomy" id="1017270"/>
    <lineage>
        <taxon>Bacteria</taxon>
        <taxon>Bacillati</taxon>
        <taxon>Bacillota</taxon>
        <taxon>Bacilli</taxon>
        <taxon>Bacillales</taxon>
        <taxon>Fictibacillaceae</taxon>
        <taxon>Fictibacillus</taxon>
    </lineage>
</organism>
<dbReference type="RefSeq" id="WP_061972605.1">
    <property type="nucleotide sequence ID" value="NZ_FMAV01000002.1"/>
</dbReference>
<dbReference type="AlphaFoldDB" id="A0A0V8J9A2"/>
<dbReference type="SUPFAM" id="SSF110997">
    <property type="entry name" value="Sporulation related repeat"/>
    <property type="match status" value="1"/>
</dbReference>
<keyword evidence="4" id="KW-1185">Reference proteome</keyword>
<evidence type="ECO:0000256" key="1">
    <source>
        <dbReference type="SAM" id="Phobius"/>
    </source>
</evidence>
<evidence type="ECO:0000259" key="2">
    <source>
        <dbReference type="PROSITE" id="PS51724"/>
    </source>
</evidence>
<dbReference type="InterPro" id="IPR036680">
    <property type="entry name" value="SPOR-like_sf"/>
</dbReference>
<sequence length="339" mass="37502">MKEQKPVTVLINGKATSCKEGKSEQEATTKEIAAAVYTEERAAWEIIEGEESGKVLDFKKVLKPVPRPSALKKLGNKRRMFLLRRKRNTTPFSKPWMTAAIAAIITGCTFGAIILMLFTGESASTEAQIVSARQTKLNSTGSSPATIASVPLDFHAVQNGLFSTEKKAEEVSSKLKEQGYAAAVYKQGANYSVLIGLGNKKEQAKSLADAYQLLGVDVWQKQLDASYSNLKITQKMDEPFIVNGKILLQNVITLSQVPELSKKAKASIKQDYEGWKQYGDKQDEKWPSKQRKAAKAYEMQISTALGKLTSTHSKEVDWPLQQAVLDSFISYTKLLDTLK</sequence>
<gene>
    <name evidence="3" type="ORF">AS030_14620</name>
</gene>
<accession>A0A0V8J9A2</accession>
<comment type="caution">
    <text evidence="3">The sequence shown here is derived from an EMBL/GenBank/DDBJ whole genome shotgun (WGS) entry which is preliminary data.</text>
</comment>
<proteinExistence type="predicted"/>
<dbReference type="PROSITE" id="PS51724">
    <property type="entry name" value="SPOR"/>
    <property type="match status" value="1"/>
</dbReference>
<reference evidence="3 4" key="1">
    <citation type="journal article" date="2014" name="Antonie Van Leeuwenhoek">
        <title>Fictibacillus enclensis sp. nov., isolated from marine sediment.</title>
        <authorList>
            <person name="Dastager S.G."/>
            <person name="Mawlankar R."/>
            <person name="Srinivasan K."/>
            <person name="Tang S.K."/>
            <person name="Lee J.C."/>
            <person name="Ramana V.V."/>
            <person name="Shouche Y.S."/>
        </authorList>
    </citation>
    <scope>NUCLEOTIDE SEQUENCE [LARGE SCALE GENOMIC DNA]</scope>
    <source>
        <strain evidence="3 4">NIO-1003</strain>
    </source>
</reference>
<keyword evidence="1" id="KW-0812">Transmembrane</keyword>